<name>A0ABN3GVN8_9ACTN</name>
<evidence type="ECO:0000313" key="2">
    <source>
        <dbReference type="Proteomes" id="UP001501444"/>
    </source>
</evidence>
<sequence>MLQFVVARPPTLGPDAWRLAKQLKAVGGNLQMPPWALALAVTRSDAWFLHDRP</sequence>
<dbReference type="Proteomes" id="UP001501444">
    <property type="component" value="Unassembled WGS sequence"/>
</dbReference>
<organism evidence="1 2">
    <name type="scientific">Dactylosporangium salmoneum</name>
    <dbReference type="NCBI Taxonomy" id="53361"/>
    <lineage>
        <taxon>Bacteria</taxon>
        <taxon>Bacillati</taxon>
        <taxon>Actinomycetota</taxon>
        <taxon>Actinomycetes</taxon>
        <taxon>Micromonosporales</taxon>
        <taxon>Micromonosporaceae</taxon>
        <taxon>Dactylosporangium</taxon>
    </lineage>
</organism>
<comment type="caution">
    <text evidence="1">The sequence shown here is derived from an EMBL/GenBank/DDBJ whole genome shotgun (WGS) entry which is preliminary data.</text>
</comment>
<protein>
    <submittedName>
        <fullName evidence="1">Uncharacterized protein</fullName>
    </submittedName>
</protein>
<reference evidence="1 2" key="1">
    <citation type="journal article" date="2019" name="Int. J. Syst. Evol. Microbiol.">
        <title>The Global Catalogue of Microorganisms (GCM) 10K type strain sequencing project: providing services to taxonomists for standard genome sequencing and annotation.</title>
        <authorList>
            <consortium name="The Broad Institute Genomics Platform"/>
            <consortium name="The Broad Institute Genome Sequencing Center for Infectious Disease"/>
            <person name="Wu L."/>
            <person name="Ma J."/>
        </authorList>
    </citation>
    <scope>NUCLEOTIDE SEQUENCE [LARGE SCALE GENOMIC DNA]</scope>
    <source>
        <strain evidence="1 2">JCM 3272</strain>
    </source>
</reference>
<gene>
    <name evidence="1" type="ORF">GCM10010170_058370</name>
</gene>
<evidence type="ECO:0000313" key="1">
    <source>
        <dbReference type="EMBL" id="GAA2362330.1"/>
    </source>
</evidence>
<accession>A0ABN3GVN8</accession>
<proteinExistence type="predicted"/>
<keyword evidence="2" id="KW-1185">Reference proteome</keyword>
<dbReference type="EMBL" id="BAAARV010000054">
    <property type="protein sequence ID" value="GAA2362330.1"/>
    <property type="molecule type" value="Genomic_DNA"/>
</dbReference>